<evidence type="ECO:0000256" key="2">
    <source>
        <dbReference type="ARBA" id="ARBA00005982"/>
    </source>
</evidence>
<name>A0ABD0VHN2_DENTH</name>
<gene>
    <name evidence="7" type="ORF">M5K25_005496</name>
</gene>
<feature type="transmembrane region" description="Helical" evidence="6">
    <location>
        <begin position="383"/>
        <end position="403"/>
    </location>
</feature>
<sequence>MTETVMEEGEKEQNEGHHEKWKGGIKTMPFIFANEVSEKLAVVGFSANMVSYLTEELHMPVAKAATTLTNFGGTASLTPLLGAFLADAYIGRFWTIAGATFIYLIGMSSLTTSATLPEFRPPPCSAGAAHPCKEASTWQLAVLYFSLLLAAVGAGGIRPCVVAFGAEQFGEADERERGRTWRFFNWYYFCMGASMLLAVTVVVYVQDNVGWGWGLGIPTVGMGISLISFVAGYPMYRMARPAGSPFTRLAQVAVAAVRKRRLKEEMEPGLLYENDEIDKGISLAGKLGHTSSFSFLDKAAILTEEDKQAMKPSSSGISNVPIPNLWHLSTVHRVEELKSLIRMAPIWAAGILVITAAAQQNTFSLQQARIMNRRISPSSSFQIPPGSMTLFTMLSMLLTISLYDRLLVPFSRRFTGLDRGISFLLRMGIGFALSATATLIAGLVEVLRRQKSADPLSVFWLVPQYGLFGAAEAFTSIGHLEFFYDQAPESMRSTAAGLFWLSISAGSYASTMLVGLVHRYTNWLVDDLNKGRLEFLYWIITGLQVLNLGYYVLCARFYTYKPLRVRDDQLVGVELN</sequence>
<accession>A0ABD0VHN2</accession>
<dbReference type="Gene3D" id="1.20.1250.20">
    <property type="entry name" value="MFS general substrate transporter like domains"/>
    <property type="match status" value="1"/>
</dbReference>
<proteinExistence type="inferred from homology"/>
<feature type="transmembrane region" description="Helical" evidence="6">
    <location>
        <begin position="423"/>
        <end position="444"/>
    </location>
</feature>
<comment type="subcellular location">
    <subcellularLocation>
        <location evidence="1">Membrane</location>
        <topology evidence="1">Multi-pass membrane protein</topology>
    </subcellularLocation>
</comment>
<evidence type="ECO:0000256" key="1">
    <source>
        <dbReference type="ARBA" id="ARBA00004141"/>
    </source>
</evidence>
<feature type="transmembrane region" description="Helical" evidence="6">
    <location>
        <begin position="186"/>
        <end position="205"/>
    </location>
</feature>
<feature type="transmembrane region" description="Helical" evidence="6">
    <location>
        <begin position="535"/>
        <end position="558"/>
    </location>
</feature>
<evidence type="ECO:0000256" key="4">
    <source>
        <dbReference type="ARBA" id="ARBA00022989"/>
    </source>
</evidence>
<dbReference type="GO" id="GO:0016020">
    <property type="term" value="C:membrane"/>
    <property type="evidence" value="ECO:0007669"/>
    <property type="project" value="UniProtKB-SubCell"/>
</dbReference>
<dbReference type="PROSITE" id="PS01022">
    <property type="entry name" value="PTR2_1"/>
    <property type="match status" value="1"/>
</dbReference>
<dbReference type="PANTHER" id="PTHR11654">
    <property type="entry name" value="OLIGOPEPTIDE TRANSPORTER-RELATED"/>
    <property type="match status" value="1"/>
</dbReference>
<dbReference type="InterPro" id="IPR018456">
    <property type="entry name" value="PTR2_symporter_CS"/>
</dbReference>
<feature type="transmembrane region" description="Helical" evidence="6">
    <location>
        <begin position="343"/>
        <end position="363"/>
    </location>
</feature>
<dbReference type="InterPro" id="IPR036259">
    <property type="entry name" value="MFS_trans_sf"/>
</dbReference>
<comment type="similarity">
    <text evidence="2">Belongs to the major facilitator superfamily. Proton-dependent oligopeptide transporter (POT/PTR) (TC 2.A.17) family.</text>
</comment>
<evidence type="ECO:0000256" key="5">
    <source>
        <dbReference type="ARBA" id="ARBA00023136"/>
    </source>
</evidence>
<feature type="transmembrane region" description="Helical" evidence="6">
    <location>
        <begin position="211"/>
        <end position="233"/>
    </location>
</feature>
<evidence type="ECO:0000313" key="7">
    <source>
        <dbReference type="EMBL" id="KAL0924647.1"/>
    </source>
</evidence>
<keyword evidence="5 6" id="KW-0472">Membrane</keyword>
<protein>
    <submittedName>
        <fullName evidence="7">Uncharacterized protein</fullName>
    </submittedName>
</protein>
<evidence type="ECO:0000313" key="8">
    <source>
        <dbReference type="Proteomes" id="UP001552299"/>
    </source>
</evidence>
<dbReference type="InterPro" id="IPR000109">
    <property type="entry name" value="POT_fam"/>
</dbReference>
<dbReference type="SUPFAM" id="SSF103473">
    <property type="entry name" value="MFS general substrate transporter"/>
    <property type="match status" value="1"/>
</dbReference>
<reference evidence="7 8" key="1">
    <citation type="journal article" date="2024" name="Plant Biotechnol. J.">
        <title>Dendrobium thyrsiflorum genome and its molecular insights into genes involved in important horticultural traits.</title>
        <authorList>
            <person name="Chen B."/>
            <person name="Wang J.Y."/>
            <person name="Zheng P.J."/>
            <person name="Li K.L."/>
            <person name="Liang Y.M."/>
            <person name="Chen X.F."/>
            <person name="Zhang C."/>
            <person name="Zhao X."/>
            <person name="He X."/>
            <person name="Zhang G.Q."/>
            <person name="Liu Z.J."/>
            <person name="Xu Q."/>
        </authorList>
    </citation>
    <scope>NUCLEOTIDE SEQUENCE [LARGE SCALE GENOMIC DNA]</scope>
    <source>
        <strain evidence="7">GZMU011</strain>
    </source>
</reference>
<organism evidence="7 8">
    <name type="scientific">Dendrobium thyrsiflorum</name>
    <name type="common">Pinecone-like raceme dendrobium</name>
    <name type="synonym">Orchid</name>
    <dbReference type="NCBI Taxonomy" id="117978"/>
    <lineage>
        <taxon>Eukaryota</taxon>
        <taxon>Viridiplantae</taxon>
        <taxon>Streptophyta</taxon>
        <taxon>Embryophyta</taxon>
        <taxon>Tracheophyta</taxon>
        <taxon>Spermatophyta</taxon>
        <taxon>Magnoliopsida</taxon>
        <taxon>Liliopsida</taxon>
        <taxon>Asparagales</taxon>
        <taxon>Orchidaceae</taxon>
        <taxon>Epidendroideae</taxon>
        <taxon>Malaxideae</taxon>
        <taxon>Dendrobiinae</taxon>
        <taxon>Dendrobium</taxon>
    </lineage>
</organism>
<keyword evidence="3 6" id="KW-0812">Transmembrane</keyword>
<dbReference type="Proteomes" id="UP001552299">
    <property type="component" value="Unassembled WGS sequence"/>
</dbReference>
<feature type="transmembrane region" description="Helical" evidence="6">
    <location>
        <begin position="464"/>
        <end position="484"/>
    </location>
</feature>
<evidence type="ECO:0000256" key="3">
    <source>
        <dbReference type="ARBA" id="ARBA00022692"/>
    </source>
</evidence>
<keyword evidence="4 6" id="KW-1133">Transmembrane helix</keyword>
<evidence type="ECO:0000256" key="6">
    <source>
        <dbReference type="SAM" id="Phobius"/>
    </source>
</evidence>
<dbReference type="EMBL" id="JANQDX010000005">
    <property type="protein sequence ID" value="KAL0924647.1"/>
    <property type="molecule type" value="Genomic_DNA"/>
</dbReference>
<dbReference type="Pfam" id="PF00854">
    <property type="entry name" value="PTR2"/>
    <property type="match status" value="1"/>
</dbReference>
<feature type="transmembrane region" description="Helical" evidence="6">
    <location>
        <begin position="93"/>
        <end position="111"/>
    </location>
</feature>
<feature type="transmembrane region" description="Helical" evidence="6">
    <location>
        <begin position="143"/>
        <end position="166"/>
    </location>
</feature>
<comment type="caution">
    <text evidence="7">The sequence shown here is derived from an EMBL/GenBank/DDBJ whole genome shotgun (WGS) entry which is preliminary data.</text>
</comment>
<dbReference type="AlphaFoldDB" id="A0ABD0VHN2"/>
<keyword evidence="8" id="KW-1185">Reference proteome</keyword>
<feature type="transmembrane region" description="Helical" evidence="6">
    <location>
        <begin position="496"/>
        <end position="515"/>
    </location>
</feature>